<dbReference type="eggNOG" id="COG5492">
    <property type="taxonomic scope" value="Bacteria"/>
</dbReference>
<dbReference type="GeneID" id="86822991"/>
<dbReference type="PATRIC" id="fig|476272.21.peg.1278"/>
<dbReference type="InterPro" id="IPR053139">
    <property type="entry name" value="Surface_bspA-like"/>
</dbReference>
<name>C0CQJ1_BLAHS</name>
<accession>C0CQJ1</accession>
<dbReference type="Pfam" id="PF13306">
    <property type="entry name" value="LRR_5"/>
    <property type="match status" value="1"/>
</dbReference>
<organism evidence="1 2">
    <name type="scientific">Blautia hydrogenotrophica (strain DSM 10507 / JCM 14656 / S5a33)</name>
    <name type="common">Ruminococcus hydrogenotrophicus</name>
    <dbReference type="NCBI Taxonomy" id="476272"/>
    <lineage>
        <taxon>Bacteria</taxon>
        <taxon>Bacillati</taxon>
        <taxon>Bacillota</taxon>
        <taxon>Clostridia</taxon>
        <taxon>Lachnospirales</taxon>
        <taxon>Lachnospiraceae</taxon>
        <taxon>Blautia</taxon>
    </lineage>
</organism>
<dbReference type="InterPro" id="IPR032675">
    <property type="entry name" value="LRR_dom_sf"/>
</dbReference>
<dbReference type="Gene3D" id="3.80.10.10">
    <property type="entry name" value="Ribonuclease Inhibitor"/>
    <property type="match status" value="1"/>
</dbReference>
<dbReference type="AlphaFoldDB" id="C0CQJ1"/>
<dbReference type="SUPFAM" id="SSF52058">
    <property type="entry name" value="L domain-like"/>
    <property type="match status" value="1"/>
</dbReference>
<dbReference type="PANTHER" id="PTHR45661">
    <property type="entry name" value="SURFACE ANTIGEN"/>
    <property type="match status" value="1"/>
</dbReference>
<dbReference type="EMBL" id="ACBZ01000171">
    <property type="protein sequence ID" value="EEG47981.1"/>
    <property type="molecule type" value="Genomic_DNA"/>
</dbReference>
<gene>
    <name evidence="1" type="ORF">RUMHYD_03154</name>
</gene>
<comment type="caution">
    <text evidence="1">The sequence shown here is derived from an EMBL/GenBank/DDBJ whole genome shotgun (WGS) entry which is preliminary data.</text>
</comment>
<proteinExistence type="predicted"/>
<dbReference type="Proteomes" id="UP000003100">
    <property type="component" value="Unassembled WGS sequence"/>
</dbReference>
<evidence type="ECO:0008006" key="3">
    <source>
        <dbReference type="Google" id="ProtNLM"/>
    </source>
</evidence>
<keyword evidence="2" id="KW-1185">Reference proteome</keyword>
<dbReference type="RefSeq" id="WP_005951106.1">
    <property type="nucleotide sequence ID" value="NZ_CP136423.1"/>
</dbReference>
<sequence length="419" mass="49044">MLDSVFEELAYGCKMGDPQAMLRMYQWFWSRVPDELKRLDSQYAARCSEESEKELEERLEQNPQEGFRLRAAYTWLTRAAFYGSQAAMDLLEKNPRCIWQGFLPVKSLFFGSGEHSVPITGDTLRALGLSEIKAQGRIRLRGQTEEKTYYYETYAGYEGPDEDGYGMEEEYYYRMYDEFFRYAYVFLGYSREEFERLRPKNLEYRQARETLAREREEYWKHQAARQHTEEVHTRQKGMLIKDGILYRCIRDENEVCRVPEGVYKIWPGAFLGLAKATAIHLPDSVTEIGKGAFESCRNLVRLILPKGLEEIPEGMCRDCSGLKSLSLPDTVIKIDSQAFYGCTSLEYIGLSEGLRWISKEAFKFCENLREIELPDSTEILEEESFFRCEALEKVRLPKRFRSMKKEELGKYFYGCPVTD</sequence>
<reference evidence="1 2" key="1">
    <citation type="submission" date="2009-01" db="EMBL/GenBank/DDBJ databases">
        <authorList>
            <person name="Fulton L."/>
            <person name="Clifton S."/>
            <person name="Fulton B."/>
            <person name="Xu J."/>
            <person name="Minx P."/>
            <person name="Pepin K.H."/>
            <person name="Johnson M."/>
            <person name="Bhonagiri V."/>
            <person name="Nash W.E."/>
            <person name="Mardis E.R."/>
            <person name="Wilson R.K."/>
        </authorList>
    </citation>
    <scope>NUCLEOTIDE SEQUENCE [LARGE SCALE GENOMIC DNA]</scope>
    <source>
        <strain evidence="2">DSM 10507 / JCM 14656 / S5a33</strain>
    </source>
</reference>
<dbReference type="PANTHER" id="PTHR45661:SF3">
    <property type="entry name" value="IG-LIKE DOMAIN-CONTAINING PROTEIN"/>
    <property type="match status" value="1"/>
</dbReference>
<protein>
    <recommendedName>
        <fullName evidence="3">Leucine-rich repeat domain-containing protein</fullName>
    </recommendedName>
</protein>
<evidence type="ECO:0000313" key="2">
    <source>
        <dbReference type="Proteomes" id="UP000003100"/>
    </source>
</evidence>
<dbReference type="InterPro" id="IPR026906">
    <property type="entry name" value="LRR_5"/>
</dbReference>
<dbReference type="HOGENOM" id="CLU_655001_0_0_9"/>
<evidence type="ECO:0000313" key="1">
    <source>
        <dbReference type="EMBL" id="EEG47981.1"/>
    </source>
</evidence>
<reference evidence="1 2" key="2">
    <citation type="submission" date="2009-02" db="EMBL/GenBank/DDBJ databases">
        <title>Draft genome sequence of Blautia hydrogenotrophica DSM 10507 (Ruminococcus hydrogenotrophicus DSM 10507).</title>
        <authorList>
            <person name="Sudarsanam P."/>
            <person name="Ley R."/>
            <person name="Guruge J."/>
            <person name="Turnbaugh P.J."/>
            <person name="Mahowald M."/>
            <person name="Liep D."/>
            <person name="Gordon J."/>
        </authorList>
    </citation>
    <scope>NUCLEOTIDE SEQUENCE [LARGE SCALE GENOMIC DNA]</scope>
    <source>
        <strain evidence="2">DSM 10507 / JCM 14656 / S5a33</strain>
    </source>
</reference>